<feature type="compositionally biased region" description="Basic and acidic residues" evidence="1">
    <location>
        <begin position="129"/>
        <end position="148"/>
    </location>
</feature>
<organism evidence="2 3">
    <name type="scientific">Pseudobutyrivibrio xylanivorans</name>
    <dbReference type="NCBI Taxonomy" id="185007"/>
    <lineage>
        <taxon>Bacteria</taxon>
        <taxon>Bacillati</taxon>
        <taxon>Bacillota</taxon>
        <taxon>Clostridia</taxon>
        <taxon>Lachnospirales</taxon>
        <taxon>Lachnospiraceae</taxon>
        <taxon>Pseudobutyrivibrio</taxon>
    </lineage>
</organism>
<evidence type="ECO:0000313" key="2">
    <source>
        <dbReference type="EMBL" id="SCZ81580.1"/>
    </source>
</evidence>
<protein>
    <submittedName>
        <fullName evidence="2">Uncharacterized protein</fullName>
    </submittedName>
</protein>
<sequence>MNKGLGATAKRSRIANYMDAFPEEFEVLEDNLGGDEPSIKLQTKTREISLWCDDKGKVIEEFQMRQGAGSKEEFLIKQKAYNAINGYYNDYYTGAKIVKNSFDEGELKLELADRTVTLTYDASADSVEEKDRAKRKLKENIKATTNEKPKKKGSRKVEEKEPEFKQLSLFDLPEAEALSKPEPKQESVLKSEPAKAKAKGYDKWADGITVKNVCNNKKYKVKHDNGNIIEVFDNDYGYLIMARADLKVVDEHYT</sequence>
<dbReference type="RefSeq" id="WP_090164335.1">
    <property type="nucleotide sequence ID" value="NZ_FMWK01000023.1"/>
</dbReference>
<dbReference type="EMBL" id="FMWK01000023">
    <property type="protein sequence ID" value="SCZ81580.1"/>
    <property type="molecule type" value="Genomic_DNA"/>
</dbReference>
<gene>
    <name evidence="2" type="ORF">SAMN02910350_02889</name>
</gene>
<name>A0A1G5S6T5_PSEXY</name>
<dbReference type="AlphaFoldDB" id="A0A1G5S6T5"/>
<proteinExistence type="predicted"/>
<feature type="region of interest" description="Disordered" evidence="1">
    <location>
        <begin position="129"/>
        <end position="163"/>
    </location>
</feature>
<dbReference type="Proteomes" id="UP000199428">
    <property type="component" value="Unassembled WGS sequence"/>
</dbReference>
<reference evidence="2 3" key="1">
    <citation type="submission" date="2016-10" db="EMBL/GenBank/DDBJ databases">
        <authorList>
            <person name="de Groot N.N."/>
        </authorList>
    </citation>
    <scope>NUCLEOTIDE SEQUENCE [LARGE SCALE GENOMIC DNA]</scope>
    <source>
        <strain evidence="2 3">DSM 10317</strain>
    </source>
</reference>
<accession>A0A1G5S6T5</accession>
<evidence type="ECO:0000256" key="1">
    <source>
        <dbReference type="SAM" id="MobiDB-lite"/>
    </source>
</evidence>
<evidence type="ECO:0000313" key="3">
    <source>
        <dbReference type="Proteomes" id="UP000199428"/>
    </source>
</evidence>